<accession>A0ABW6AC31</accession>
<comment type="caution">
    <text evidence="1">The sequence shown here is derived from an EMBL/GenBank/DDBJ whole genome shotgun (WGS) entry which is preliminary data.</text>
</comment>
<keyword evidence="2" id="KW-1185">Reference proteome</keyword>
<name>A0ABW6AC31_9BACT</name>
<sequence>MGCDIHLYAEVRKRKTLLDKLQFWKPKKWVNIDKWTKNKYYGEDKWEPEFKIESNNQFYTGGRNYNLFSALCGVRNYYFEPVPKMITPPKGMPKNVSEIVKKEIERYGSDGHSHSWNTLEELLSFDWSEYGESCDKFLKEVLPKMKAQNVSPKDVRIVYFFDN</sequence>
<protein>
    <submittedName>
        <fullName evidence="1">Uncharacterized protein</fullName>
    </submittedName>
</protein>
<dbReference type="RefSeq" id="WP_386103275.1">
    <property type="nucleotide sequence ID" value="NZ_JBHUOZ010000003.1"/>
</dbReference>
<dbReference type="Proteomes" id="UP001597511">
    <property type="component" value="Unassembled WGS sequence"/>
</dbReference>
<proteinExistence type="predicted"/>
<evidence type="ECO:0000313" key="1">
    <source>
        <dbReference type="EMBL" id="MFD2921995.1"/>
    </source>
</evidence>
<gene>
    <name evidence="1" type="ORF">ACFS6H_19905</name>
</gene>
<reference evidence="2" key="1">
    <citation type="journal article" date="2019" name="Int. J. Syst. Evol. Microbiol.">
        <title>The Global Catalogue of Microorganisms (GCM) 10K type strain sequencing project: providing services to taxonomists for standard genome sequencing and annotation.</title>
        <authorList>
            <consortium name="The Broad Institute Genomics Platform"/>
            <consortium name="The Broad Institute Genome Sequencing Center for Infectious Disease"/>
            <person name="Wu L."/>
            <person name="Ma J."/>
        </authorList>
    </citation>
    <scope>NUCLEOTIDE SEQUENCE [LARGE SCALE GENOMIC DNA]</scope>
    <source>
        <strain evidence="2">KCTC 23299</strain>
    </source>
</reference>
<organism evidence="1 2">
    <name type="scientific">Terrimonas rubra</name>
    <dbReference type="NCBI Taxonomy" id="1035890"/>
    <lineage>
        <taxon>Bacteria</taxon>
        <taxon>Pseudomonadati</taxon>
        <taxon>Bacteroidota</taxon>
        <taxon>Chitinophagia</taxon>
        <taxon>Chitinophagales</taxon>
        <taxon>Chitinophagaceae</taxon>
        <taxon>Terrimonas</taxon>
    </lineage>
</organism>
<dbReference type="EMBL" id="JBHUOZ010000003">
    <property type="protein sequence ID" value="MFD2921995.1"/>
    <property type="molecule type" value="Genomic_DNA"/>
</dbReference>
<evidence type="ECO:0000313" key="2">
    <source>
        <dbReference type="Proteomes" id="UP001597511"/>
    </source>
</evidence>